<dbReference type="InParanoid" id="A0A078AJX5"/>
<keyword evidence="1" id="KW-0812">Transmembrane</keyword>
<gene>
    <name evidence="3" type="primary">Contig11107.g11870</name>
    <name evidence="3" type="ORF">STYLEM_10117</name>
</gene>
<organism evidence="3 4">
    <name type="scientific">Stylonychia lemnae</name>
    <name type="common">Ciliate</name>
    <dbReference type="NCBI Taxonomy" id="5949"/>
    <lineage>
        <taxon>Eukaryota</taxon>
        <taxon>Sar</taxon>
        <taxon>Alveolata</taxon>
        <taxon>Ciliophora</taxon>
        <taxon>Intramacronucleata</taxon>
        <taxon>Spirotrichea</taxon>
        <taxon>Stichotrichia</taxon>
        <taxon>Sporadotrichida</taxon>
        <taxon>Oxytrichidae</taxon>
        <taxon>Stylonychinae</taxon>
        <taxon>Stylonychia</taxon>
    </lineage>
</organism>
<keyword evidence="3" id="KW-0808">Transferase</keyword>
<evidence type="ECO:0000259" key="2">
    <source>
        <dbReference type="Pfam" id="PF00198"/>
    </source>
</evidence>
<feature type="domain" description="2-oxoacid dehydrogenase acyltransferase catalytic" evidence="2">
    <location>
        <begin position="236"/>
        <end position="318"/>
    </location>
</feature>
<dbReference type="OrthoDB" id="196858at2759"/>
<keyword evidence="4" id="KW-1185">Reference proteome</keyword>
<dbReference type="Proteomes" id="UP000039865">
    <property type="component" value="Unassembled WGS sequence"/>
</dbReference>
<dbReference type="GO" id="GO:0016746">
    <property type="term" value="F:acyltransferase activity"/>
    <property type="evidence" value="ECO:0007669"/>
    <property type="project" value="UniProtKB-KW"/>
</dbReference>
<accession>A0A078AJX5</accession>
<keyword evidence="1" id="KW-1133">Transmembrane helix</keyword>
<name>A0A078AJX5_STYLE</name>
<reference evidence="3 4" key="1">
    <citation type="submission" date="2014-06" db="EMBL/GenBank/DDBJ databases">
        <authorList>
            <person name="Swart Estienne"/>
        </authorList>
    </citation>
    <scope>NUCLEOTIDE SEQUENCE [LARGE SCALE GENOMIC DNA]</scope>
    <source>
        <strain evidence="3 4">130c</strain>
    </source>
</reference>
<sequence length="338" mass="38126">MNTFIILGFISAILYGIFVDGTYFKIYFSLVALYIVIFNFIFIDKKSIPKRKNITAVTWSSPSDPTSYIVVDLDVTKTLEFLKRIKQGFIKGIANNLCSEQQKEHRITMTHVMTKAMFLSNDRNRRDVGRIKWGHFQKCDKITCSILVDSGSGKDLVPVTLQEVQNESILDLARIINDKVQRAKSNQDKEHNEVTKLFGLIPNFILGVILTVGSYLGQCVGLSIPPLGIRGNAFGHAVLTNIGTMGLEQGFAPLPCPFHSMFIICSGKVMKKPVVIDGQIVIRDIMNTVWTIDHRYGDAALGLRFIKIFQDFTEDPENFDINKYPDCRTYDAPKDKKA</sequence>
<proteinExistence type="predicted"/>
<keyword evidence="1" id="KW-0472">Membrane</keyword>
<dbReference type="InterPro" id="IPR001078">
    <property type="entry name" value="2-oxoacid_DH_actylTfrase"/>
</dbReference>
<dbReference type="SUPFAM" id="SSF52777">
    <property type="entry name" value="CoA-dependent acyltransferases"/>
    <property type="match status" value="1"/>
</dbReference>
<dbReference type="AlphaFoldDB" id="A0A078AJX5"/>
<evidence type="ECO:0000256" key="1">
    <source>
        <dbReference type="SAM" id="Phobius"/>
    </source>
</evidence>
<protein>
    <submittedName>
        <fullName evidence="3">2-oxo acid dehydrogenase acyltransferase</fullName>
    </submittedName>
</protein>
<evidence type="ECO:0000313" key="3">
    <source>
        <dbReference type="EMBL" id="CDW81108.1"/>
    </source>
</evidence>
<feature type="transmembrane region" description="Helical" evidence="1">
    <location>
        <begin position="197"/>
        <end position="217"/>
    </location>
</feature>
<dbReference type="OMA" id="CTWDARL"/>
<evidence type="ECO:0000313" key="4">
    <source>
        <dbReference type="Proteomes" id="UP000039865"/>
    </source>
</evidence>
<dbReference type="EMBL" id="CCKQ01009605">
    <property type="protein sequence ID" value="CDW81108.1"/>
    <property type="molecule type" value="Genomic_DNA"/>
</dbReference>
<keyword evidence="3" id="KW-0012">Acyltransferase</keyword>
<feature type="transmembrane region" description="Helical" evidence="1">
    <location>
        <begin position="26"/>
        <end position="43"/>
    </location>
</feature>
<dbReference type="InterPro" id="IPR023213">
    <property type="entry name" value="CAT-like_dom_sf"/>
</dbReference>
<dbReference type="Gene3D" id="3.30.559.10">
    <property type="entry name" value="Chloramphenicol acetyltransferase-like domain"/>
    <property type="match status" value="1"/>
</dbReference>
<dbReference type="Pfam" id="PF00198">
    <property type="entry name" value="2-oxoacid_dh"/>
    <property type="match status" value="1"/>
</dbReference>